<reference evidence="2" key="1">
    <citation type="submission" date="2020-11" db="EMBL/GenBank/DDBJ databases">
        <authorList>
            <consortium name="IVD NGS Lab"/>
        </authorList>
    </citation>
    <scope>NUCLEOTIDE SEQUENCE [LARGE SCALE GENOMIC DNA]</scope>
    <source>
        <strain evidence="2">ASFV Ken.rie1</strain>
    </source>
</reference>
<evidence type="ECO:0000256" key="1">
    <source>
        <dbReference type="SAM" id="MobiDB-lite"/>
    </source>
</evidence>
<organismHost>
    <name type="scientific">Sus scrofa</name>
    <name type="common">Pig</name>
    <dbReference type="NCBI Taxonomy" id="9823"/>
</organismHost>
<protein>
    <submittedName>
        <fullName evidence="2">DP238L CDS</fullName>
    </submittedName>
</protein>
<feature type="region of interest" description="Disordered" evidence="1">
    <location>
        <begin position="80"/>
        <end position="100"/>
    </location>
</feature>
<organism evidence="2">
    <name type="scientific">African swine fever virus</name>
    <name type="common">ASFV</name>
    <dbReference type="NCBI Taxonomy" id="10497"/>
    <lineage>
        <taxon>Viruses</taxon>
        <taxon>Varidnaviria</taxon>
        <taxon>Bamfordvirae</taxon>
        <taxon>Nucleocytoviricota</taxon>
        <taxon>Pokkesviricetes</taxon>
        <taxon>Asfuvirales</taxon>
        <taxon>Asfarviridae</taxon>
        <taxon>Asfivirus</taxon>
        <taxon>Asfivirus haemorrhagiae</taxon>
    </lineage>
</organism>
<evidence type="ECO:0000313" key="2">
    <source>
        <dbReference type="EMBL" id="CAD7112359.1"/>
    </source>
</evidence>
<organismHost>
    <name type="scientific">Ornithodoros moubata</name>
    <name type="common">Soft tick</name>
    <name type="synonym">Argasid tick</name>
    <dbReference type="NCBI Taxonomy" id="6938"/>
</organismHost>
<feature type="compositionally biased region" description="Acidic residues" evidence="1">
    <location>
        <begin position="222"/>
        <end position="257"/>
    </location>
</feature>
<name>A0A7R8V918_ASF</name>
<sequence length="264" mass="30214">MPIVDKMEVARGENIRKRKFFDMDIPLNKGIKPISYKNIGINTLPKNNMSRKILFKGKIYRDSISKDSLAKDNLSKSSMLKDDLTRDNSPKNGLIGKKRSAPLDISFQNMNSSMPSSTQKRTKILDEEIEDQSTSNENSPVIVDLTLKPSYMPKISRITEIIHKMKELNMNRIEDALPSNKKRNEYDDAKNILLQTMEMDEEDYEAENVVIEDSPYLNASLSEDDTDSSIVEVETDYSEEEKESMSESEESSSDDESYSLYDSF</sequence>
<organismHost>
    <name type="scientific">Ornithodoros</name>
    <name type="common">relapsing fever ticks</name>
    <dbReference type="NCBI Taxonomy" id="6937"/>
</organismHost>
<proteinExistence type="predicted"/>
<organismHost>
    <name type="scientific">Phacochoerus africanus</name>
    <name type="common">Warthog</name>
    <dbReference type="NCBI Taxonomy" id="41426"/>
</organismHost>
<organismHost>
    <name type="scientific">Phacochoerus aethiopicus</name>
    <name type="common">Warthog</name>
    <dbReference type="NCBI Taxonomy" id="85517"/>
</organismHost>
<feature type="region of interest" description="Disordered" evidence="1">
    <location>
        <begin position="215"/>
        <end position="264"/>
    </location>
</feature>
<dbReference type="EMBL" id="LR899131">
    <property type="protein sequence ID" value="CAD7112359.1"/>
    <property type="molecule type" value="Genomic_DNA"/>
</dbReference>
<organismHost>
    <name type="scientific">Potamochoerus larvatus</name>
    <name type="common">Bushpig</name>
    <dbReference type="NCBI Taxonomy" id="273792"/>
</organismHost>
<dbReference type="Proteomes" id="UP000594880">
    <property type="component" value="Segment"/>
</dbReference>
<feature type="compositionally biased region" description="Basic and acidic residues" evidence="1">
    <location>
        <begin position="80"/>
        <end position="89"/>
    </location>
</feature>
<accession>A0A7R8V918</accession>